<dbReference type="PATRIC" id="fig|270351.6.peg.7632"/>
<reference evidence="2 3" key="1">
    <citation type="submission" date="2015-03" db="EMBL/GenBank/DDBJ databases">
        <title>Genome sequencing of Methylobacterium aquaticum DSM16371 type strain.</title>
        <authorList>
            <person name="Chaudhry V."/>
            <person name="Patil P.B."/>
        </authorList>
    </citation>
    <scope>NUCLEOTIDE SEQUENCE [LARGE SCALE GENOMIC DNA]</scope>
    <source>
        <strain evidence="2 3">DSM 16371</strain>
    </source>
</reference>
<dbReference type="Pfam" id="PF11064">
    <property type="entry name" value="DUF2865"/>
    <property type="match status" value="1"/>
</dbReference>
<feature type="region of interest" description="Disordered" evidence="1">
    <location>
        <begin position="40"/>
        <end position="94"/>
    </location>
</feature>
<dbReference type="EMBL" id="LABX01000096">
    <property type="protein sequence ID" value="KMO34923.1"/>
    <property type="molecule type" value="Genomic_DNA"/>
</dbReference>
<dbReference type="InterPro" id="IPR021293">
    <property type="entry name" value="DUF2865"/>
</dbReference>
<gene>
    <name evidence="2" type="ORF">VP06_13200</name>
</gene>
<dbReference type="AlphaFoldDB" id="A0A0J6SNF4"/>
<name>A0A0J6SNF4_9HYPH</name>
<evidence type="ECO:0008006" key="4">
    <source>
        <dbReference type="Google" id="ProtNLM"/>
    </source>
</evidence>
<proteinExistence type="predicted"/>
<protein>
    <recommendedName>
        <fullName evidence="4">DUF2865 domain-containing protein</fullName>
    </recommendedName>
</protein>
<comment type="caution">
    <text evidence="2">The sequence shown here is derived from an EMBL/GenBank/DDBJ whole genome shotgun (WGS) entry which is preliminary data.</text>
</comment>
<dbReference type="OrthoDB" id="7850882at2"/>
<accession>A0A0J6SNF4</accession>
<feature type="compositionally biased region" description="Basic and acidic residues" evidence="1">
    <location>
        <begin position="62"/>
        <end position="78"/>
    </location>
</feature>
<evidence type="ECO:0000313" key="3">
    <source>
        <dbReference type="Proteomes" id="UP000035929"/>
    </source>
</evidence>
<evidence type="ECO:0000256" key="1">
    <source>
        <dbReference type="SAM" id="MobiDB-lite"/>
    </source>
</evidence>
<organism evidence="2 3">
    <name type="scientific">Methylobacterium aquaticum</name>
    <dbReference type="NCBI Taxonomy" id="270351"/>
    <lineage>
        <taxon>Bacteria</taxon>
        <taxon>Pseudomonadati</taxon>
        <taxon>Pseudomonadota</taxon>
        <taxon>Alphaproteobacteria</taxon>
        <taxon>Hyphomicrobiales</taxon>
        <taxon>Methylobacteriaceae</taxon>
        <taxon>Methylobacterium</taxon>
    </lineage>
</organism>
<dbReference type="Proteomes" id="UP000035929">
    <property type="component" value="Unassembled WGS sequence"/>
</dbReference>
<sequence>MLGIGTVGAGTTLVHAADDAGVLDFLLGDVPRKLGLPARASRPEAGVNERRTRWSSRPAKPTAERPRWIEPASRHQAEAARSGSQRPVAASGRHDGAGLGARTVCVRTCDGYLFPLANFEGRTAPPAQELACAAACPGAETALYTVRAGEDLDQAVSRTGKPYRSLAAAFAYRSQRVKSCSCNPGAGGYARLLLTDATLQPGDAVAGATGAQVFAGRGRKGEARFVDFRNATMLSANDRRELDRTLDVSRLERARAEFHRALTTQSGSGFGRLRYAAGSAGFPEVVSDASAAPIRIVVPSPFR</sequence>
<evidence type="ECO:0000313" key="2">
    <source>
        <dbReference type="EMBL" id="KMO34923.1"/>
    </source>
</evidence>